<evidence type="ECO:0000256" key="2">
    <source>
        <dbReference type="SAM" id="Phobius"/>
    </source>
</evidence>
<gene>
    <name evidence="3" type="ORF">LG943_23795</name>
</gene>
<feature type="transmembrane region" description="Helical" evidence="2">
    <location>
        <begin position="114"/>
        <end position="135"/>
    </location>
</feature>
<comment type="caution">
    <text evidence="3">The sequence shown here is derived from an EMBL/GenBank/DDBJ whole genome shotgun (WGS) entry which is preliminary data.</text>
</comment>
<dbReference type="EMBL" id="JAJAQC010000054">
    <property type="protein sequence ID" value="MDA0567319.1"/>
    <property type="molecule type" value="Genomic_DNA"/>
</dbReference>
<dbReference type="AlphaFoldDB" id="A0A9X3NP70"/>
<reference evidence="3" key="1">
    <citation type="submission" date="2021-10" db="EMBL/GenBank/DDBJ databases">
        <title>Streptomonospora sp. nov., isolated from mangrove soil.</title>
        <authorList>
            <person name="Chen X."/>
            <person name="Ge X."/>
            <person name="Liu W."/>
        </authorList>
    </citation>
    <scope>NUCLEOTIDE SEQUENCE</scope>
    <source>
        <strain evidence="3">S1-112</strain>
    </source>
</reference>
<evidence type="ECO:0000256" key="1">
    <source>
        <dbReference type="SAM" id="MobiDB-lite"/>
    </source>
</evidence>
<name>A0A9X3NP70_9ACTN</name>
<keyword evidence="2" id="KW-0812">Transmembrane</keyword>
<protein>
    <submittedName>
        <fullName evidence="3">Uncharacterized protein</fullName>
    </submittedName>
</protein>
<feature type="transmembrane region" description="Helical" evidence="2">
    <location>
        <begin position="147"/>
        <end position="172"/>
    </location>
</feature>
<keyword evidence="4" id="KW-1185">Reference proteome</keyword>
<proteinExistence type="predicted"/>
<dbReference type="Proteomes" id="UP001140076">
    <property type="component" value="Unassembled WGS sequence"/>
</dbReference>
<feature type="region of interest" description="Disordered" evidence="1">
    <location>
        <begin position="187"/>
        <end position="223"/>
    </location>
</feature>
<keyword evidence="2" id="KW-1133">Transmembrane helix</keyword>
<dbReference type="RefSeq" id="WP_270074568.1">
    <property type="nucleotide sequence ID" value="NZ_JAJAQC010000054.1"/>
</dbReference>
<accession>A0A9X3NP70</accession>
<feature type="compositionally biased region" description="Pro residues" evidence="1">
    <location>
        <begin position="187"/>
        <end position="196"/>
    </location>
</feature>
<organism evidence="3 4">
    <name type="scientific">Streptomonospora mangrovi</name>
    <dbReference type="NCBI Taxonomy" id="2883123"/>
    <lineage>
        <taxon>Bacteria</taxon>
        <taxon>Bacillati</taxon>
        <taxon>Actinomycetota</taxon>
        <taxon>Actinomycetes</taxon>
        <taxon>Streptosporangiales</taxon>
        <taxon>Nocardiopsidaceae</taxon>
        <taxon>Streptomonospora</taxon>
    </lineage>
</organism>
<evidence type="ECO:0000313" key="4">
    <source>
        <dbReference type="Proteomes" id="UP001140076"/>
    </source>
</evidence>
<dbReference type="PRINTS" id="PR00945">
    <property type="entry name" value="HGRDTASE"/>
</dbReference>
<evidence type="ECO:0000313" key="3">
    <source>
        <dbReference type="EMBL" id="MDA0567319.1"/>
    </source>
</evidence>
<sequence>MPQHTTSAPPEPAHLRLALEVPRWAWHFTLRRLPLVVGLSLIPAAERFGVALWGEALAPAAHAALEVLAQGARVVLVVLLVRIAVLADERVREHAAAGFGRRVQAFLDHRWPSVLAQTALLLALAAVSTVIPEWLVPLWIPAGAHDLYWAVLLAVKNVTVIAFALVWVVGALRQALVEGGRLLAATPAPPAPPAPAAPEGADADRRGQARPGGATGDGRAARG</sequence>
<keyword evidence="2" id="KW-0472">Membrane</keyword>